<dbReference type="Proteomes" id="UP000053621">
    <property type="component" value="Unassembled WGS sequence"/>
</dbReference>
<evidence type="ECO:0000313" key="1">
    <source>
        <dbReference type="EMBL" id="POG55089.1"/>
    </source>
</evidence>
<dbReference type="OrthoDB" id="350399at2157"/>
<dbReference type="AlphaFoldDB" id="A0A2P4NPP7"/>
<dbReference type="EMBL" id="LOPW02000016">
    <property type="protein sequence ID" value="POG55089.1"/>
    <property type="molecule type" value="Genomic_DNA"/>
</dbReference>
<organism evidence="1 2">
    <name type="scientific">Haloferax marisrubri</name>
    <dbReference type="NCBI Taxonomy" id="1544719"/>
    <lineage>
        <taxon>Archaea</taxon>
        <taxon>Methanobacteriati</taxon>
        <taxon>Methanobacteriota</taxon>
        <taxon>Stenosarchaea group</taxon>
        <taxon>Halobacteria</taxon>
        <taxon>Halobacteriales</taxon>
        <taxon>Haloferacaceae</taxon>
        <taxon>Haloferax</taxon>
    </lineage>
</organism>
<dbReference type="RefSeq" id="WP_058567046.1">
    <property type="nucleotide sequence ID" value="NZ_LOPW02000016.1"/>
</dbReference>
<evidence type="ECO:0008006" key="3">
    <source>
        <dbReference type="Google" id="ProtNLM"/>
    </source>
</evidence>
<name>A0A2P4NPP7_9EURY</name>
<evidence type="ECO:0000313" key="2">
    <source>
        <dbReference type="Proteomes" id="UP000053621"/>
    </source>
</evidence>
<accession>A0A2P4NPP7</accession>
<keyword evidence="2" id="KW-1185">Reference proteome</keyword>
<proteinExistence type="predicted"/>
<sequence>MNPQRVIPEVQNLHELIRERQSPVMSYDLQTDLTVTIQFLKFPEGWQNSDGSRFGDVIFDLSPLYPRKQPKVYVSDDMLYEGQSPHVLYARSSAPPGFTKYCIHRLSEWNPDKHSLTTMFNLLEVSLENPHSKNPLQEA</sequence>
<protein>
    <recommendedName>
        <fullName evidence="3">UBC core domain-containing protein</fullName>
    </recommendedName>
</protein>
<comment type="caution">
    <text evidence="1">The sequence shown here is derived from an EMBL/GenBank/DDBJ whole genome shotgun (WGS) entry which is preliminary data.</text>
</comment>
<gene>
    <name evidence="1" type="ORF">AUR65_011720</name>
</gene>
<reference evidence="1" key="1">
    <citation type="submission" date="2017-08" db="EMBL/GenBank/DDBJ databases">
        <title>Haloferax marisrubri sp. nov., isolated from the Discovery deep brine-seawater interface in the Red Sea.</title>
        <authorList>
            <person name="Zhang G."/>
            <person name="Stingl U."/>
        </authorList>
    </citation>
    <scope>NUCLEOTIDE SEQUENCE [LARGE SCALE GENOMIC DNA]</scope>
    <source>
        <strain evidence="1">SB3</strain>
    </source>
</reference>